<proteinExistence type="predicted"/>
<reference evidence="2" key="2">
    <citation type="submission" date="2016-06" db="EMBL/GenBank/DDBJ databases">
        <title>The genome of a short-lived fish provides insights into sex chromosome evolution and the genetic control of aging.</title>
        <authorList>
            <person name="Reichwald K."/>
            <person name="Felder M."/>
            <person name="Petzold A."/>
            <person name="Koch P."/>
            <person name="Groth M."/>
            <person name="Platzer M."/>
        </authorList>
    </citation>
    <scope>NUCLEOTIDE SEQUENCE</scope>
    <source>
        <tissue evidence="2">Brain</tissue>
    </source>
</reference>
<sequence length="83" mass="9352">MLNMDAFHGDLTDAVKVQVRKMNGDLVIIPGGMTSQPQLLDVVVNKPFKDNLRRRYTKWLLYGDHALTPSGKPPPPLYISFVD</sequence>
<dbReference type="Pfam" id="PF03184">
    <property type="entry name" value="DDE_1"/>
    <property type="match status" value="1"/>
</dbReference>
<dbReference type="EMBL" id="HAEB01000574">
    <property type="protein sequence ID" value="SBQ47026.1"/>
    <property type="molecule type" value="Transcribed_RNA"/>
</dbReference>
<dbReference type="InterPro" id="IPR004875">
    <property type="entry name" value="DDE_SF_endonuclease_dom"/>
</dbReference>
<name>A0A1A8EKZ1_9TELE</name>
<dbReference type="GO" id="GO:0003676">
    <property type="term" value="F:nucleic acid binding"/>
    <property type="evidence" value="ECO:0007669"/>
    <property type="project" value="InterPro"/>
</dbReference>
<accession>A0A1A8EKZ1</accession>
<reference evidence="2" key="1">
    <citation type="submission" date="2016-05" db="EMBL/GenBank/DDBJ databases">
        <authorList>
            <person name="Lavstsen T."/>
            <person name="Jespersen J.S."/>
        </authorList>
    </citation>
    <scope>NUCLEOTIDE SEQUENCE</scope>
    <source>
        <tissue evidence="2">Brain</tissue>
    </source>
</reference>
<organism evidence="2">
    <name type="scientific">Nothobranchius korthausae</name>
    <dbReference type="NCBI Taxonomy" id="1143690"/>
    <lineage>
        <taxon>Eukaryota</taxon>
        <taxon>Metazoa</taxon>
        <taxon>Chordata</taxon>
        <taxon>Craniata</taxon>
        <taxon>Vertebrata</taxon>
        <taxon>Euteleostomi</taxon>
        <taxon>Actinopterygii</taxon>
        <taxon>Neopterygii</taxon>
        <taxon>Teleostei</taxon>
        <taxon>Neoteleostei</taxon>
        <taxon>Acanthomorphata</taxon>
        <taxon>Ovalentaria</taxon>
        <taxon>Atherinomorphae</taxon>
        <taxon>Cyprinodontiformes</taxon>
        <taxon>Nothobranchiidae</taxon>
        <taxon>Nothobranchius</taxon>
    </lineage>
</organism>
<protein>
    <recommendedName>
        <fullName evidence="1">DDE-1 domain-containing protein</fullName>
    </recommendedName>
</protein>
<evidence type="ECO:0000259" key="1">
    <source>
        <dbReference type="Pfam" id="PF03184"/>
    </source>
</evidence>
<dbReference type="AlphaFoldDB" id="A0A1A8EKZ1"/>
<feature type="domain" description="DDE-1" evidence="1">
    <location>
        <begin position="2"/>
        <end position="72"/>
    </location>
</feature>
<gene>
    <name evidence="2" type="primary">Nfu_g_1_024723</name>
</gene>
<evidence type="ECO:0000313" key="2">
    <source>
        <dbReference type="EMBL" id="SBQ47026.1"/>
    </source>
</evidence>